<evidence type="ECO:0000259" key="2">
    <source>
        <dbReference type="Pfam" id="PF20780"/>
    </source>
</evidence>
<dbReference type="RefSeq" id="WP_041992157.1">
    <property type="nucleotide sequence ID" value="NZ_CDOD01000022.1"/>
</dbReference>
<dbReference type="Pfam" id="PF20781">
    <property type="entry name" value="TssR_C"/>
    <property type="match status" value="1"/>
</dbReference>
<protein>
    <submittedName>
        <fullName evidence="5">Uncharacterized protein</fullName>
    </submittedName>
</protein>
<reference evidence="6" key="1">
    <citation type="submission" date="2015-01" db="EMBL/GenBank/DDBJ databases">
        <authorList>
            <person name="MANFREDI Pablo"/>
        </authorList>
    </citation>
    <scope>NUCLEOTIDE SEQUENCE [LARGE SCALE GENOMIC DNA]</scope>
    <source>
        <strain evidence="6">Ccyn2B</strain>
    </source>
</reference>
<feature type="domain" description="Type VI secretion system TssR-like VWA" evidence="4">
    <location>
        <begin position="279"/>
        <end position="574"/>
    </location>
</feature>
<evidence type="ECO:0000313" key="6">
    <source>
        <dbReference type="Proteomes" id="UP000038055"/>
    </source>
</evidence>
<evidence type="ECO:0000313" key="5">
    <source>
        <dbReference type="EMBL" id="CEN35826.1"/>
    </source>
</evidence>
<dbReference type="PROSITE" id="PS51257">
    <property type="entry name" value="PROKAR_LIPOPROTEIN"/>
    <property type="match status" value="1"/>
</dbReference>
<feature type="domain" description="Type VI secretion system TssR-like C-terminal" evidence="3">
    <location>
        <begin position="631"/>
        <end position="803"/>
    </location>
</feature>
<dbReference type="InterPro" id="IPR040530">
    <property type="entry name" value="T6SS_TssR-like_N"/>
</dbReference>
<gene>
    <name evidence="5" type="ORF">CCYN2B_290025</name>
</gene>
<organism evidence="5 6">
    <name type="scientific">Capnocytophaga cynodegmi</name>
    <dbReference type="NCBI Taxonomy" id="28189"/>
    <lineage>
        <taxon>Bacteria</taxon>
        <taxon>Pseudomonadati</taxon>
        <taxon>Bacteroidota</taxon>
        <taxon>Flavobacteriia</taxon>
        <taxon>Flavobacteriales</taxon>
        <taxon>Flavobacteriaceae</taxon>
        <taxon>Capnocytophaga</taxon>
    </lineage>
</organism>
<dbReference type="Proteomes" id="UP000038055">
    <property type="component" value="Unassembled WGS sequence"/>
</dbReference>
<dbReference type="Pfam" id="PF17643">
    <property type="entry name" value="TssR"/>
    <property type="match status" value="1"/>
</dbReference>
<feature type="domain" description="Type VI secretion system TssR-like second" evidence="2">
    <location>
        <begin position="143"/>
        <end position="228"/>
    </location>
</feature>
<dbReference type="Pfam" id="PF20780">
    <property type="entry name" value="TssR_M"/>
    <property type="match status" value="1"/>
</dbReference>
<keyword evidence="6" id="KW-1185">Reference proteome</keyword>
<evidence type="ECO:0000259" key="1">
    <source>
        <dbReference type="Pfam" id="PF17643"/>
    </source>
</evidence>
<dbReference type="InterPro" id="IPR049360">
    <property type="entry name" value="T6SS_TssR-like_VWA"/>
</dbReference>
<dbReference type="InterPro" id="IPR049358">
    <property type="entry name" value="T6SS_TssR-like_C"/>
</dbReference>
<dbReference type="AlphaFoldDB" id="A0A0B7H887"/>
<accession>A0A0B7H887</accession>
<dbReference type="Pfam" id="PF20782">
    <property type="entry name" value="TssR_VWA"/>
    <property type="match status" value="1"/>
</dbReference>
<evidence type="ECO:0000259" key="3">
    <source>
        <dbReference type="Pfam" id="PF20781"/>
    </source>
</evidence>
<name>A0A0B7H887_9FLAO</name>
<dbReference type="EMBL" id="CDOD01000022">
    <property type="protein sequence ID" value="CEN35826.1"/>
    <property type="molecule type" value="Genomic_DNA"/>
</dbReference>
<proteinExistence type="predicted"/>
<feature type="domain" description="Type VI secretion system TssR-like N-terminal barrel" evidence="1">
    <location>
        <begin position="29"/>
        <end position="129"/>
    </location>
</feature>
<sequence>MKRISFIVIFIIYSFLAGCSPITPLTSVKKTPKIYTQNFCCDKEVKRYLGKKVPWIVYSQSDNNPTYYNPGGKIVLKKASYMEAFLVIGKKGEYLRLIKHKPEIIENSTLKNRKQIEYYGWIHQDNLLLSSKALTDIESGRTHKMITMMKSEKPLSKTENFLSKDSLVLYKEPELLNPIKKIALHSLVYLYKKNDDRSKSLIFVKPQINPENAQQVISGWVSSSFITPYGTSFYSKISEMPLEKITLIDKLKREIPQDTIVFDANGSFLELNPISSLKQEQKFIDIDTYVPIPVVDNGANYVYGLSGNVINYEDFKKVKKDLKHINIVFAFESQQSVISNFEQLVVSINQLKNQLPNKDGFVYRIGAVIGFGRRYNALLQIPLSKNVDVAVKELEKLADSKKEMDFFKTESWSATLQASQILSEYKNENNIIVVIGESGNDKEQIDSHLVQKIVSSNARILGYQLYSDTGNLYNNFILQIQDIISRSSQEIIKKKKNFLVNSTQLCTENLFVEHSENIYRLDFSKQSMWQGWIVFPKKKEQMSQDLLVSSVSSFIEEIQIDAQNITDELQKSFIASGMSRSKINPQWVSLQNLSEKYSPDITFAKALAGTEPYTFFPALIQVKKDVWDKGEHFLLLSEDEIDNIRSFFADITKKRVDYKYDAKKSEKTQKNSFLDDDGVSVKDDTKQSQKYLNTRKVRKSLQKSYYKWSKVNRLYPPKKQKIKKATLAEAGRYAVLFHSPKLILKQLKVGEIRNRKKISDKDLDELIEYFVRKKDSFEQAITTENQLKSNGEIFYKINVENLP</sequence>
<dbReference type="InterPro" id="IPR049359">
    <property type="entry name" value="T6SS_TssR-like_dom_2"/>
</dbReference>
<evidence type="ECO:0000259" key="4">
    <source>
        <dbReference type="Pfam" id="PF20782"/>
    </source>
</evidence>